<reference evidence="2 3" key="1">
    <citation type="submission" date="2019-12" db="EMBL/GenBank/DDBJ databases">
        <title>Genome sequence of Streptomyces bambusae.</title>
        <authorList>
            <person name="Bansal K."/>
            <person name="Choksket S."/>
            <person name="Korpole S."/>
            <person name="Patil P.B."/>
        </authorList>
    </citation>
    <scope>NUCLEOTIDE SEQUENCE [LARGE SCALE GENOMIC DNA]</scope>
    <source>
        <strain evidence="2 3">SK60</strain>
    </source>
</reference>
<protein>
    <recommendedName>
        <fullName evidence="1">DUF7824 domain-containing protein</fullName>
    </recommendedName>
</protein>
<proteinExistence type="predicted"/>
<evidence type="ECO:0000313" key="3">
    <source>
        <dbReference type="Proteomes" id="UP000812013"/>
    </source>
</evidence>
<organism evidence="2 3">
    <name type="scientific">Streptomyces bambusae</name>
    <dbReference type="NCBI Taxonomy" id="1550616"/>
    <lineage>
        <taxon>Bacteria</taxon>
        <taxon>Bacillati</taxon>
        <taxon>Actinomycetota</taxon>
        <taxon>Actinomycetes</taxon>
        <taxon>Kitasatosporales</taxon>
        <taxon>Streptomycetaceae</taxon>
        <taxon>Streptomyces</taxon>
    </lineage>
</organism>
<gene>
    <name evidence="2" type="ORF">GPJ59_19070</name>
</gene>
<dbReference type="EMBL" id="WTFF01000130">
    <property type="protein sequence ID" value="MBW5483926.1"/>
    <property type="molecule type" value="Genomic_DNA"/>
</dbReference>
<dbReference type="InterPro" id="IPR056726">
    <property type="entry name" value="DUF7824"/>
</dbReference>
<evidence type="ECO:0000313" key="2">
    <source>
        <dbReference type="EMBL" id="MBW5483926.1"/>
    </source>
</evidence>
<name>A0ABS6Z848_9ACTN</name>
<comment type="caution">
    <text evidence="2">The sequence shown here is derived from an EMBL/GenBank/DDBJ whole genome shotgun (WGS) entry which is preliminary data.</text>
</comment>
<accession>A0ABS6Z848</accession>
<evidence type="ECO:0000259" key="1">
    <source>
        <dbReference type="Pfam" id="PF25148"/>
    </source>
</evidence>
<feature type="domain" description="DUF7824" evidence="1">
    <location>
        <begin position="537"/>
        <end position="613"/>
    </location>
</feature>
<dbReference type="Pfam" id="PF25148">
    <property type="entry name" value="DUF7824"/>
    <property type="match status" value="1"/>
</dbReference>
<dbReference type="Proteomes" id="UP000812013">
    <property type="component" value="Unassembled WGS sequence"/>
</dbReference>
<sequence>MTTDPAEAVDTTREILDAVRAGRGDRLPALLQPLDVPARRALLTELTALRREVRGWDWNRWQEREEIRPGLLVAGAACQTGAAAAAAWIGARDLRRWGSAPADPLLTVLADRNPAWLADVAHRLAARAATAADDYRLIAGLVRIAGCPVPTTDAFVHGWARSVNSDPVALRADPHVRELVPRLFETVEPAPALRWHTDPDRPGYWPSVLAGLAQDGIVERRVLVDGCTARLLRGGRPNDLKFFLALLRRLALTPAEEREHIPDWTAMAADGPSPLAGYAQEVLARLAEAGELPARQLAEMSGSVLFRPEKKLVRAQLVLLGKALRRDPDTRDELLPAAAAAFGHPDTALQERALKLVAKHLRTQDTELRAELADQTALLSPVHRTLAAQVLGAAASAPADDLPYEELLPPAPQRRRLEPAPDSVAETVELVAALVKSRTPALTEFERALDGLVRHARRDRAELATALRPALADRWWHQGDRQAEPDRLHGIEIVAAAVLGCVRTAELRPVRQNPRGHGFTADCAHAAMGGAVLARLREAAWQILTAPLPFLLATPTWDTGTLEPQELVERLAEYARAGVQPTPADFAQALLRVRRDAGAAPAAAALGTPEGQRLAAWLTGGGEPGTLVRGVREPGPAAVHWWERTRAGVRRIVVETGERRVVQQEFPAAFRDLGRPHLEGRRCYHWQGEDELWRGVLPEDRETLAAWALPDLTACATTDERGGAEDLPRLAELGGPAGPVLHLAVATGLGARHTEDRLAAVDALLVLGSRGELDAARVGRDLAELLRLGTVKPNRLADSARTAAATGAYGTTWAVLAQALPALLEGAAGHRGAGEVLAVAADCAERSGATGPVPEGLALLASRPGTSQLLTQARRLHAATARTAAAAS</sequence>
<keyword evidence="3" id="KW-1185">Reference proteome</keyword>